<evidence type="ECO:0000256" key="8">
    <source>
        <dbReference type="ARBA" id="ARBA00023033"/>
    </source>
</evidence>
<keyword evidence="13" id="KW-1185">Reference proteome</keyword>
<keyword evidence="5 10" id="KW-0479">Metal-binding</keyword>
<dbReference type="FunFam" id="1.10.630.10:FF:000011">
    <property type="entry name" value="Cytochrome P450 83B1"/>
    <property type="match status" value="1"/>
</dbReference>
<dbReference type="InterPro" id="IPR002401">
    <property type="entry name" value="Cyt_P450_E_grp-I"/>
</dbReference>
<dbReference type="Proteomes" id="UP001386955">
    <property type="component" value="Unassembled WGS sequence"/>
</dbReference>
<comment type="similarity">
    <text evidence="3 11">Belongs to the cytochrome P450 family.</text>
</comment>
<evidence type="ECO:0000256" key="11">
    <source>
        <dbReference type="RuleBase" id="RU000461"/>
    </source>
</evidence>
<keyword evidence="9" id="KW-0472">Membrane</keyword>
<dbReference type="GO" id="GO:0020037">
    <property type="term" value="F:heme binding"/>
    <property type="evidence" value="ECO:0007669"/>
    <property type="project" value="InterPro"/>
</dbReference>
<keyword evidence="4 10" id="KW-0349">Heme</keyword>
<evidence type="ECO:0000256" key="4">
    <source>
        <dbReference type="ARBA" id="ARBA00022617"/>
    </source>
</evidence>
<reference evidence="12 13" key="1">
    <citation type="submission" date="2024-01" db="EMBL/GenBank/DDBJ databases">
        <title>The genomes of 5 underutilized Papilionoideae crops provide insights into root nodulation and disease resistanc.</title>
        <authorList>
            <person name="Jiang F."/>
        </authorList>
    </citation>
    <scope>NUCLEOTIDE SEQUENCE [LARGE SCALE GENOMIC DNA]</scope>
    <source>
        <strain evidence="12">DUOXIRENSHENG_FW03</strain>
        <tissue evidence="12">Leaves</tissue>
    </source>
</reference>
<keyword evidence="8 11" id="KW-0503">Monooxygenase</keyword>
<keyword evidence="7 10" id="KW-0408">Iron</keyword>
<dbReference type="PROSITE" id="PS00086">
    <property type="entry name" value="CYTOCHROME_P450"/>
    <property type="match status" value="1"/>
</dbReference>
<dbReference type="InterPro" id="IPR036396">
    <property type="entry name" value="Cyt_P450_sf"/>
</dbReference>
<dbReference type="GO" id="GO:0004497">
    <property type="term" value="F:monooxygenase activity"/>
    <property type="evidence" value="ECO:0007669"/>
    <property type="project" value="UniProtKB-KW"/>
</dbReference>
<proteinExistence type="inferred from homology"/>
<dbReference type="EMBL" id="JAYMYS010000009">
    <property type="protein sequence ID" value="KAK7380027.1"/>
    <property type="molecule type" value="Genomic_DNA"/>
</dbReference>
<dbReference type="GO" id="GO:0005506">
    <property type="term" value="F:iron ion binding"/>
    <property type="evidence" value="ECO:0007669"/>
    <property type="project" value="InterPro"/>
</dbReference>
<evidence type="ECO:0000256" key="3">
    <source>
        <dbReference type="ARBA" id="ARBA00010617"/>
    </source>
</evidence>
<evidence type="ECO:0000256" key="5">
    <source>
        <dbReference type="ARBA" id="ARBA00022723"/>
    </source>
</evidence>
<dbReference type="Gene3D" id="1.10.630.10">
    <property type="entry name" value="Cytochrome P450"/>
    <property type="match status" value="1"/>
</dbReference>
<gene>
    <name evidence="12" type="ORF">VNO78_32370</name>
</gene>
<evidence type="ECO:0000256" key="2">
    <source>
        <dbReference type="ARBA" id="ARBA00004370"/>
    </source>
</evidence>
<evidence type="ECO:0000256" key="6">
    <source>
        <dbReference type="ARBA" id="ARBA00023002"/>
    </source>
</evidence>
<evidence type="ECO:0000256" key="1">
    <source>
        <dbReference type="ARBA" id="ARBA00001971"/>
    </source>
</evidence>
<dbReference type="GO" id="GO:0016020">
    <property type="term" value="C:membrane"/>
    <property type="evidence" value="ECO:0007669"/>
    <property type="project" value="UniProtKB-SubCell"/>
</dbReference>
<accession>A0AAN9RQ40</accession>
<evidence type="ECO:0000313" key="13">
    <source>
        <dbReference type="Proteomes" id="UP001386955"/>
    </source>
</evidence>
<dbReference type="GO" id="GO:0016705">
    <property type="term" value="F:oxidoreductase activity, acting on paired donors, with incorporation or reduction of molecular oxygen"/>
    <property type="evidence" value="ECO:0007669"/>
    <property type="project" value="InterPro"/>
</dbReference>
<keyword evidence="6 11" id="KW-0560">Oxidoreductase</keyword>
<dbReference type="PRINTS" id="PR00463">
    <property type="entry name" value="EP450I"/>
</dbReference>
<dbReference type="AlphaFoldDB" id="A0AAN9RQ40"/>
<feature type="binding site" description="axial binding residue" evidence="10">
    <location>
        <position position="449"/>
    </location>
    <ligand>
        <name>heme</name>
        <dbReference type="ChEBI" id="CHEBI:30413"/>
    </ligand>
    <ligandPart>
        <name>Fe</name>
        <dbReference type="ChEBI" id="CHEBI:18248"/>
    </ligandPart>
</feature>
<comment type="subcellular location">
    <subcellularLocation>
        <location evidence="2">Membrane</location>
    </subcellularLocation>
</comment>
<dbReference type="InterPro" id="IPR001128">
    <property type="entry name" value="Cyt_P450"/>
</dbReference>
<evidence type="ECO:0000256" key="9">
    <source>
        <dbReference type="ARBA" id="ARBA00023136"/>
    </source>
</evidence>
<sequence length="513" mass="57938">MLFEELGMPAAVVLIVILVVSIALFHGNQIEDDRSDGAAPGPKPLPIIGNLHMLGKLPHRSLAALAKKYGPIMSIKLGQVPSIVVSSPEAAELFLKTHDAVFASRPKTQASQYLSYGSKGMAFSEYGPYWRNVRKVCTTHLLSASKLEMFAPMRREELGVWVKSLEKAAAKRDVVNVSEQVGEVMCNIVCKMILGRSKDDRFDLKGLTHEVLRLTGVFNMADYIPWTAFFDLQGLKRKLKKISKAFDEVLEQIIKDHEDPSYSDETSVRSEDFVDILLSLTDQRMDQQEQKHMMGRTNIKAIILDMIAGAFETSAVAVEWAMSELLRHPRDMKRLQEELNNVVGLNRLVEESDLSKLPYLNMVVKETLRLYPPGPLLVPRESLQDITISGYHIKKKTRILVNAYAIGRDPKVWSDNADMFYPERFVNNNIDIRGYDFQLIPFGSGRRGCPGIQLGLTTFGLILAQLVHCFDWELPFCMSPHDLDMTEVFGLSLPRSKHLLAMPTYRLLNKYPN</sequence>
<comment type="caution">
    <text evidence="12">The sequence shown here is derived from an EMBL/GenBank/DDBJ whole genome shotgun (WGS) entry which is preliminary data.</text>
</comment>
<dbReference type="InterPro" id="IPR017972">
    <property type="entry name" value="Cyt_P450_CS"/>
</dbReference>
<dbReference type="Pfam" id="PF00067">
    <property type="entry name" value="p450"/>
    <property type="match status" value="1"/>
</dbReference>
<comment type="cofactor">
    <cofactor evidence="1 10">
        <name>heme</name>
        <dbReference type="ChEBI" id="CHEBI:30413"/>
    </cofactor>
</comment>
<evidence type="ECO:0000256" key="7">
    <source>
        <dbReference type="ARBA" id="ARBA00023004"/>
    </source>
</evidence>
<dbReference type="PANTHER" id="PTHR47943:SF9">
    <property type="entry name" value="CYTOCHROME P450"/>
    <property type="match status" value="1"/>
</dbReference>
<dbReference type="SUPFAM" id="SSF48264">
    <property type="entry name" value="Cytochrome P450"/>
    <property type="match status" value="1"/>
</dbReference>
<name>A0AAN9RQ40_PSOTE</name>
<dbReference type="CDD" id="cd11072">
    <property type="entry name" value="CYP71-like"/>
    <property type="match status" value="1"/>
</dbReference>
<dbReference type="PRINTS" id="PR00385">
    <property type="entry name" value="P450"/>
</dbReference>
<evidence type="ECO:0000313" key="12">
    <source>
        <dbReference type="EMBL" id="KAK7380027.1"/>
    </source>
</evidence>
<protein>
    <recommendedName>
        <fullName evidence="14">Cytochrome P450</fullName>
    </recommendedName>
</protein>
<evidence type="ECO:0000256" key="10">
    <source>
        <dbReference type="PIRSR" id="PIRSR602401-1"/>
    </source>
</evidence>
<evidence type="ECO:0008006" key="14">
    <source>
        <dbReference type="Google" id="ProtNLM"/>
    </source>
</evidence>
<organism evidence="12 13">
    <name type="scientific">Psophocarpus tetragonolobus</name>
    <name type="common">Winged bean</name>
    <name type="synonym">Dolichos tetragonolobus</name>
    <dbReference type="NCBI Taxonomy" id="3891"/>
    <lineage>
        <taxon>Eukaryota</taxon>
        <taxon>Viridiplantae</taxon>
        <taxon>Streptophyta</taxon>
        <taxon>Embryophyta</taxon>
        <taxon>Tracheophyta</taxon>
        <taxon>Spermatophyta</taxon>
        <taxon>Magnoliopsida</taxon>
        <taxon>eudicotyledons</taxon>
        <taxon>Gunneridae</taxon>
        <taxon>Pentapetalae</taxon>
        <taxon>rosids</taxon>
        <taxon>fabids</taxon>
        <taxon>Fabales</taxon>
        <taxon>Fabaceae</taxon>
        <taxon>Papilionoideae</taxon>
        <taxon>50 kb inversion clade</taxon>
        <taxon>NPAAA clade</taxon>
        <taxon>indigoferoid/millettioid clade</taxon>
        <taxon>Phaseoleae</taxon>
        <taxon>Psophocarpus</taxon>
    </lineage>
</organism>
<dbReference type="PANTHER" id="PTHR47943">
    <property type="entry name" value="CYTOCHROME P450 93A3-LIKE"/>
    <property type="match status" value="1"/>
</dbReference>